<keyword evidence="2" id="KW-0255">Endonuclease</keyword>
<dbReference type="AlphaFoldDB" id="A0A9X1P9P2"/>
<dbReference type="GO" id="GO:0004519">
    <property type="term" value="F:endonuclease activity"/>
    <property type="evidence" value="ECO:0007669"/>
    <property type="project" value="UniProtKB-KW"/>
</dbReference>
<evidence type="ECO:0000259" key="1">
    <source>
        <dbReference type="Pfam" id="PF05685"/>
    </source>
</evidence>
<dbReference type="InterPro" id="IPR011335">
    <property type="entry name" value="Restrct_endonuc-II-like"/>
</dbReference>
<dbReference type="PANTHER" id="PTHR36558:SF1">
    <property type="entry name" value="RESTRICTION ENDONUCLEASE DOMAIN-CONTAINING PROTEIN-RELATED"/>
    <property type="match status" value="1"/>
</dbReference>
<dbReference type="PANTHER" id="PTHR36558">
    <property type="entry name" value="GLR1098 PROTEIN"/>
    <property type="match status" value="1"/>
</dbReference>
<keyword evidence="2" id="KW-0540">Nuclease</keyword>
<dbReference type="EMBL" id="JAJTTA010000002">
    <property type="protein sequence ID" value="MCF0039270.1"/>
    <property type="molecule type" value="Genomic_DNA"/>
</dbReference>
<evidence type="ECO:0000313" key="2">
    <source>
        <dbReference type="EMBL" id="MCF0039270.1"/>
    </source>
</evidence>
<proteinExistence type="predicted"/>
<name>A0A9X1P9P2_9BACT</name>
<keyword evidence="3" id="KW-1185">Reference proteome</keyword>
<dbReference type="CDD" id="cd06260">
    <property type="entry name" value="DUF820-like"/>
    <property type="match status" value="1"/>
</dbReference>
<dbReference type="InterPro" id="IPR012296">
    <property type="entry name" value="Nuclease_put_TT1808"/>
</dbReference>
<feature type="domain" description="Putative restriction endonuclease" evidence="1">
    <location>
        <begin position="13"/>
        <end position="161"/>
    </location>
</feature>
<dbReference type="Gene3D" id="3.90.1570.10">
    <property type="entry name" value="tt1808, chain A"/>
    <property type="match status" value="1"/>
</dbReference>
<accession>A0A9X1P9P2</accession>
<dbReference type="Pfam" id="PF05685">
    <property type="entry name" value="Uma2"/>
    <property type="match status" value="1"/>
</dbReference>
<dbReference type="RefSeq" id="WP_234611741.1">
    <property type="nucleotide sequence ID" value="NZ_CP098806.1"/>
</dbReference>
<dbReference type="SUPFAM" id="SSF52980">
    <property type="entry name" value="Restriction endonuclease-like"/>
    <property type="match status" value="1"/>
</dbReference>
<sequence>MIAQTIKMYSEKEYLELERKAEYKSEYYRGEIFAMAGAGSNHNRITENLSVEIGGYLKDKSCQSFSSDMRLHIPENGLYAYPDFLVACGRLEFTDQDKEILVNPTIIIEVLSRTTSAYDRGDKFHLYRSIPTLLEYILIDSQSINVEIFRKNDNGSWILESETENIDDHITISACNFQLKLRDIYARTSGLIKPKAI</sequence>
<organism evidence="2 3">
    <name type="scientific">Dyadobacter fanqingshengii</name>
    <dbReference type="NCBI Taxonomy" id="2906443"/>
    <lineage>
        <taxon>Bacteria</taxon>
        <taxon>Pseudomonadati</taxon>
        <taxon>Bacteroidota</taxon>
        <taxon>Cytophagia</taxon>
        <taxon>Cytophagales</taxon>
        <taxon>Spirosomataceae</taxon>
        <taxon>Dyadobacter</taxon>
    </lineage>
</organism>
<evidence type="ECO:0000313" key="3">
    <source>
        <dbReference type="Proteomes" id="UP001139700"/>
    </source>
</evidence>
<comment type="caution">
    <text evidence="2">The sequence shown here is derived from an EMBL/GenBank/DDBJ whole genome shotgun (WGS) entry which is preliminary data.</text>
</comment>
<reference evidence="2" key="1">
    <citation type="submission" date="2021-12" db="EMBL/GenBank/DDBJ databases">
        <title>Novel species in genus Dyadobacter.</title>
        <authorList>
            <person name="Ma C."/>
        </authorList>
    </citation>
    <scope>NUCLEOTIDE SEQUENCE</scope>
    <source>
        <strain evidence="2">CY399</strain>
    </source>
</reference>
<protein>
    <submittedName>
        <fullName evidence="2">Uma2 family endonuclease</fullName>
    </submittedName>
</protein>
<dbReference type="Proteomes" id="UP001139700">
    <property type="component" value="Unassembled WGS sequence"/>
</dbReference>
<gene>
    <name evidence="2" type="ORF">LXM24_04165</name>
</gene>
<dbReference type="InterPro" id="IPR008538">
    <property type="entry name" value="Uma2"/>
</dbReference>
<keyword evidence="2" id="KW-0378">Hydrolase</keyword>